<feature type="transmembrane region" description="Helical" evidence="2">
    <location>
        <begin position="117"/>
        <end position="137"/>
    </location>
</feature>
<feature type="region of interest" description="Disordered" evidence="1">
    <location>
        <begin position="329"/>
        <end position="364"/>
    </location>
</feature>
<feature type="transmembrane region" description="Helical" evidence="2">
    <location>
        <begin position="267"/>
        <end position="292"/>
    </location>
</feature>
<evidence type="ECO:0008006" key="6">
    <source>
        <dbReference type="Google" id="ProtNLM"/>
    </source>
</evidence>
<feature type="transmembrane region" description="Helical" evidence="2">
    <location>
        <begin position="298"/>
        <end position="316"/>
    </location>
</feature>
<feature type="transmembrane region" description="Helical" evidence="2">
    <location>
        <begin position="195"/>
        <end position="217"/>
    </location>
</feature>
<evidence type="ECO:0000313" key="3">
    <source>
        <dbReference type="EMBL" id="CAK8990509.1"/>
    </source>
</evidence>
<dbReference type="EMBL" id="CAXAMN010000758">
    <property type="protein sequence ID" value="CAK8990509.1"/>
    <property type="molecule type" value="Genomic_DNA"/>
</dbReference>
<protein>
    <recommendedName>
        <fullName evidence="6">Magnesium transporter</fullName>
    </recommendedName>
</protein>
<evidence type="ECO:0000256" key="1">
    <source>
        <dbReference type="SAM" id="MobiDB-lite"/>
    </source>
</evidence>
<keyword evidence="5" id="KW-1185">Reference proteome</keyword>
<feature type="transmembrane region" description="Helical" evidence="2">
    <location>
        <begin position="64"/>
        <end position="84"/>
    </location>
</feature>
<dbReference type="EMBL" id="CAXAMN010000792">
    <property type="protein sequence ID" value="CAK8990818.1"/>
    <property type="molecule type" value="Genomic_DNA"/>
</dbReference>
<proteinExistence type="predicted"/>
<gene>
    <name evidence="3" type="ORF">CCMP2556_LOCUS2077</name>
    <name evidence="4" type="ORF">CCMP2556_LOCUS2209</name>
</gene>
<feature type="transmembrane region" description="Helical" evidence="2">
    <location>
        <begin position="237"/>
        <end position="255"/>
    </location>
</feature>
<accession>A0ABP0HM08</accession>
<keyword evidence="2" id="KW-1133">Transmembrane helix</keyword>
<feature type="region of interest" description="Disordered" evidence="1">
    <location>
        <begin position="404"/>
        <end position="430"/>
    </location>
</feature>
<feature type="compositionally biased region" description="Polar residues" evidence="1">
    <location>
        <begin position="347"/>
        <end position="360"/>
    </location>
</feature>
<feature type="transmembrane region" description="Helical" evidence="2">
    <location>
        <begin position="157"/>
        <end position="175"/>
    </location>
</feature>
<evidence type="ECO:0000313" key="5">
    <source>
        <dbReference type="Proteomes" id="UP001642484"/>
    </source>
</evidence>
<evidence type="ECO:0000313" key="4">
    <source>
        <dbReference type="EMBL" id="CAK8990818.1"/>
    </source>
</evidence>
<feature type="transmembrane region" description="Helical" evidence="2">
    <location>
        <begin position="20"/>
        <end position="43"/>
    </location>
</feature>
<reference evidence="4 5" key="1">
    <citation type="submission" date="2024-02" db="EMBL/GenBank/DDBJ databases">
        <authorList>
            <person name="Chen Y."/>
            <person name="Shah S."/>
            <person name="Dougan E. K."/>
            <person name="Thang M."/>
            <person name="Chan C."/>
        </authorList>
    </citation>
    <scope>NUCLEOTIDE SEQUENCE [LARGE SCALE GENOMIC DNA]</scope>
</reference>
<evidence type="ECO:0000256" key="2">
    <source>
        <dbReference type="SAM" id="Phobius"/>
    </source>
</evidence>
<feature type="compositionally biased region" description="Polar residues" evidence="1">
    <location>
        <begin position="329"/>
        <end position="340"/>
    </location>
</feature>
<name>A0ABP0HM08_9DINO</name>
<comment type="caution">
    <text evidence="4">The sequence shown here is derived from an EMBL/GenBank/DDBJ whole genome shotgun (WGS) entry which is preliminary data.</text>
</comment>
<sequence length="430" mass="46069">MEELMVEAGPAGTSKGTLQLVLCVVSSAVAGIGIGLFGCLLSASDHLRRRNAGVHTGKSRCFQVLGIIGSIVFGLASLVGLIFGSVSLATVVRAGSTLPSNAVFSQMLGLRPLVRDDVLGTLVTISGIVSFTIFQGWAFYQHSRSEYLMHMARPASLVWQGFLLIAQVSSVCWLCNNRSPPRDRKEERGPARKRAVAATMICACSSAFMDLAAKGWSSFHVKEDDFIGRLDPGFSSPVFWTCLSGNVIFLVLMRWGTIYGCRRCDVLIFVPLNTTANIILSVASGMICLAEYRSVKSWPGLVTAGVSMLCGIFMLVTGPAETTPSTTLSIVDSEGGSKQSISEEESPQSFARSGTSQSSGLGDPEISATCASDSAISPSSKLRRRIPGLSFVYLNRVHRRAAAANARLSRELSSTTFPRETREEAEEAET</sequence>
<keyword evidence="2" id="KW-0472">Membrane</keyword>
<dbReference type="Proteomes" id="UP001642484">
    <property type="component" value="Unassembled WGS sequence"/>
</dbReference>
<keyword evidence="2" id="KW-0812">Transmembrane</keyword>
<organism evidence="4 5">
    <name type="scientific">Durusdinium trenchii</name>
    <dbReference type="NCBI Taxonomy" id="1381693"/>
    <lineage>
        <taxon>Eukaryota</taxon>
        <taxon>Sar</taxon>
        <taxon>Alveolata</taxon>
        <taxon>Dinophyceae</taxon>
        <taxon>Suessiales</taxon>
        <taxon>Symbiodiniaceae</taxon>
        <taxon>Durusdinium</taxon>
    </lineage>
</organism>